<reference evidence="1" key="1">
    <citation type="submission" date="2023-06" db="EMBL/GenBank/DDBJ databases">
        <authorList>
            <person name="Jiang Y."/>
            <person name="Liu Q."/>
        </authorList>
    </citation>
    <scope>NUCLEOTIDE SEQUENCE</scope>
    <source>
        <strain evidence="1">CGMCC 1.12090</strain>
    </source>
</reference>
<dbReference type="Proteomes" id="UP001169027">
    <property type="component" value="Unassembled WGS sequence"/>
</dbReference>
<protein>
    <submittedName>
        <fullName evidence="1">Uncharacterized protein</fullName>
    </submittedName>
</protein>
<comment type="caution">
    <text evidence="1">The sequence shown here is derived from an EMBL/GenBank/DDBJ whole genome shotgun (WGS) entry which is preliminary data.</text>
</comment>
<evidence type="ECO:0000313" key="1">
    <source>
        <dbReference type="EMBL" id="MDO1538086.1"/>
    </source>
</evidence>
<dbReference type="EMBL" id="JAUKVY010000064">
    <property type="protein sequence ID" value="MDO1538086.1"/>
    <property type="molecule type" value="Genomic_DNA"/>
</dbReference>
<gene>
    <name evidence="1" type="ORF">Q2T77_38280</name>
</gene>
<accession>A0ABT8SKH8</accession>
<sequence length="100" mass="11042">MDLIEQNISEGEVEVTSVLHEGWTISVRARVTDGRLSEAAAHISRDGVSRCRLTTSVAFDNRQQLIAVMVAKADKWVGLQASFCGIALLKNEVQRCPWNS</sequence>
<evidence type="ECO:0000313" key="2">
    <source>
        <dbReference type="Proteomes" id="UP001169027"/>
    </source>
</evidence>
<dbReference type="RefSeq" id="WP_301816491.1">
    <property type="nucleotide sequence ID" value="NZ_JAUJZH010000064.1"/>
</dbReference>
<name>A0ABT8SKH8_9BURK</name>
<proteinExistence type="predicted"/>
<organism evidence="1 2">
    <name type="scientific">Variovorax ginsengisoli</name>
    <dbReference type="NCBI Taxonomy" id="363844"/>
    <lineage>
        <taxon>Bacteria</taxon>
        <taxon>Pseudomonadati</taxon>
        <taxon>Pseudomonadota</taxon>
        <taxon>Betaproteobacteria</taxon>
        <taxon>Burkholderiales</taxon>
        <taxon>Comamonadaceae</taxon>
        <taxon>Variovorax</taxon>
    </lineage>
</organism>
<keyword evidence="2" id="KW-1185">Reference proteome</keyword>